<evidence type="ECO:0000259" key="5">
    <source>
        <dbReference type="Pfam" id="PF03109"/>
    </source>
</evidence>
<dbReference type="OrthoDB" id="9795390at2"/>
<keyword evidence="3" id="KW-0547">Nucleotide-binding</keyword>
<reference evidence="6 7" key="1">
    <citation type="submission" date="2018-08" db="EMBL/GenBank/DDBJ databases">
        <title>Complete genome sequencing of Blastochloris tepida GI.</title>
        <authorList>
            <person name="Tsukatani Y."/>
            <person name="Mori H."/>
        </authorList>
    </citation>
    <scope>NUCLEOTIDE SEQUENCE [LARGE SCALE GENOMIC DNA]</scope>
    <source>
        <strain evidence="6 7">GI</strain>
    </source>
</reference>
<dbReference type="RefSeq" id="WP_126401713.1">
    <property type="nucleotide sequence ID" value="NZ_AP018907.1"/>
</dbReference>
<dbReference type="InterPro" id="IPR011009">
    <property type="entry name" value="Kinase-like_dom_sf"/>
</dbReference>
<dbReference type="InterPro" id="IPR034646">
    <property type="entry name" value="ADCK3_dom"/>
</dbReference>
<gene>
    <name evidence="6" type="ORF">BLTE_33260</name>
</gene>
<dbReference type="Proteomes" id="UP000266934">
    <property type="component" value="Chromosome"/>
</dbReference>
<keyword evidence="4 6" id="KW-0067">ATP-binding</keyword>
<name>A0A348G508_9HYPH</name>
<dbReference type="CDD" id="cd13970">
    <property type="entry name" value="ABC1_ADCK3"/>
    <property type="match status" value="1"/>
</dbReference>
<comment type="similarity">
    <text evidence="1">Belongs to the protein kinase superfamily. ADCK protein kinase family.</text>
</comment>
<evidence type="ECO:0000256" key="2">
    <source>
        <dbReference type="ARBA" id="ARBA00022679"/>
    </source>
</evidence>
<sequence>MTDSEQNRFSARATRYARVGVNVGGMAARMVGSRLLGRSDRQVNAEDLAAVLGGLKGPIMKVAQFMSTIPDLVPPEYAAELQKLQSEAPPMGWTFVRRRMAAELGPDWQARFGSFDHRPAAAASLGQVHRAAALGGEPLACKLQYPDMQSAVEADLAQLDIAFAIQRRVDPAIDTREMARELGERLREELDYRREARHVRLYRHMAAGLGDVRVPGVWPDLSTGRLLTLDWLDGRRLLDFVGHDLETRNRLAIAMYRAWWMPFSRFAVIHGDPHLGNYTVFEEDGVPGGINLLDYGCIRIFPPAFVGGVVDLYRGLRDRDDERTVHAYEQWGFKGLKREIVDVLNIWARFIYGPVLEDRVRTIADGVAPGEYGRKEAFSVHRALRELGPVTVPREFVFMDRAAIGLGGVFLRLRAEVNFHRLFEDAFAGFSVEKVAANQAAALAVAGLPPPVPGG</sequence>
<accession>A0A348G508</accession>
<evidence type="ECO:0000256" key="1">
    <source>
        <dbReference type="ARBA" id="ARBA00009670"/>
    </source>
</evidence>
<keyword evidence="2" id="KW-0808">Transferase</keyword>
<proteinExistence type="inferred from homology"/>
<evidence type="ECO:0000256" key="3">
    <source>
        <dbReference type="ARBA" id="ARBA00022741"/>
    </source>
</evidence>
<organism evidence="6 7">
    <name type="scientific">Blastochloris tepida</name>
    <dbReference type="NCBI Taxonomy" id="2233851"/>
    <lineage>
        <taxon>Bacteria</taxon>
        <taxon>Pseudomonadati</taxon>
        <taxon>Pseudomonadota</taxon>
        <taxon>Alphaproteobacteria</taxon>
        <taxon>Hyphomicrobiales</taxon>
        <taxon>Blastochloridaceae</taxon>
        <taxon>Blastochloris</taxon>
    </lineage>
</organism>
<feature type="domain" description="ABC1 atypical kinase-like" evidence="5">
    <location>
        <begin position="83"/>
        <end position="325"/>
    </location>
</feature>
<dbReference type="PANTHER" id="PTHR43851:SF3">
    <property type="entry name" value="COENZYME Q8"/>
    <property type="match status" value="1"/>
</dbReference>
<dbReference type="GO" id="GO:0016740">
    <property type="term" value="F:transferase activity"/>
    <property type="evidence" value="ECO:0007669"/>
    <property type="project" value="UniProtKB-KW"/>
</dbReference>
<dbReference type="InterPro" id="IPR051409">
    <property type="entry name" value="Atypical_kinase_ADCK"/>
</dbReference>
<keyword evidence="7" id="KW-1185">Reference proteome</keyword>
<dbReference type="Pfam" id="PF03109">
    <property type="entry name" value="ABC1"/>
    <property type="match status" value="1"/>
</dbReference>
<protein>
    <submittedName>
        <fullName evidence="6">ABC transporter ATP-binding protein</fullName>
    </submittedName>
</protein>
<dbReference type="InterPro" id="IPR004147">
    <property type="entry name" value="ABC1_dom"/>
</dbReference>
<dbReference type="SUPFAM" id="SSF56112">
    <property type="entry name" value="Protein kinase-like (PK-like)"/>
    <property type="match status" value="1"/>
</dbReference>
<evidence type="ECO:0000313" key="7">
    <source>
        <dbReference type="Proteomes" id="UP000266934"/>
    </source>
</evidence>
<dbReference type="AlphaFoldDB" id="A0A348G508"/>
<dbReference type="GO" id="GO:0005524">
    <property type="term" value="F:ATP binding"/>
    <property type="evidence" value="ECO:0007669"/>
    <property type="project" value="UniProtKB-KW"/>
</dbReference>
<dbReference type="EMBL" id="AP018907">
    <property type="protein sequence ID" value="BBF94641.1"/>
    <property type="molecule type" value="Genomic_DNA"/>
</dbReference>
<dbReference type="KEGG" id="blag:BLTE_33260"/>
<dbReference type="PANTHER" id="PTHR43851">
    <property type="match status" value="1"/>
</dbReference>
<evidence type="ECO:0000256" key="4">
    <source>
        <dbReference type="ARBA" id="ARBA00022840"/>
    </source>
</evidence>
<evidence type="ECO:0000313" key="6">
    <source>
        <dbReference type="EMBL" id="BBF94641.1"/>
    </source>
</evidence>